<accession>A0A5F2BUC2</accession>
<evidence type="ECO:0000313" key="2">
    <source>
        <dbReference type="Proteomes" id="UP000298429"/>
    </source>
</evidence>
<reference evidence="1 2" key="1">
    <citation type="journal article" date="2019" name="PLoS Negl. Trop. Dis.">
        <title>Revisiting the worldwide diversity of Leptospira species in the environment.</title>
        <authorList>
            <person name="Vincent A.T."/>
            <person name="Schiettekatte O."/>
            <person name="Bourhy P."/>
            <person name="Veyrier F.J."/>
            <person name="Picardeau M."/>
        </authorList>
    </citation>
    <scope>NUCLEOTIDE SEQUENCE [LARGE SCALE GENOMIC DNA]</scope>
    <source>
        <strain evidence="1 2">201702444</strain>
    </source>
</reference>
<dbReference type="EMBL" id="RQGN01000010">
    <property type="protein sequence ID" value="TGM09719.1"/>
    <property type="molecule type" value="Genomic_DNA"/>
</dbReference>
<protein>
    <submittedName>
        <fullName evidence="1">DUF1564 domain-containing protein</fullName>
    </submittedName>
</protein>
<dbReference type="AlphaFoldDB" id="A0A5F2BUC2"/>
<dbReference type="Proteomes" id="UP000298429">
    <property type="component" value="Unassembled WGS sequence"/>
</dbReference>
<comment type="caution">
    <text evidence="1">The sequence shown here is derived from an EMBL/GenBank/DDBJ whole genome shotgun (WGS) entry which is preliminary data.</text>
</comment>
<organism evidence="1 2">
    <name type="scientific">Leptospira barantonii</name>
    <dbReference type="NCBI Taxonomy" id="2023184"/>
    <lineage>
        <taxon>Bacteria</taxon>
        <taxon>Pseudomonadati</taxon>
        <taxon>Spirochaetota</taxon>
        <taxon>Spirochaetia</taxon>
        <taxon>Leptospirales</taxon>
        <taxon>Leptospiraceae</taxon>
        <taxon>Leptospira</taxon>
    </lineage>
</organism>
<sequence length="179" mass="20581">MGILLLNSDQNLRSILQEGKTEVVTLLIPESTLICYDQKGQKLLGKRIPSLLRRYGKYLSTIPRLGKNARKTLYQVSPGPMKMHRVNVRLSTGSWAFLGMLALVHGVSRCYLFNYLLWLDEVGVGDYTVNTMNEGGPTFHKNYSYILHLDLLNNSIIRRLETEPTNTFHVLDYRDWFDS</sequence>
<dbReference type="InterPro" id="IPR011458">
    <property type="entry name" value="DUF1564"/>
</dbReference>
<dbReference type="RefSeq" id="WP_135669448.1">
    <property type="nucleotide sequence ID" value="NZ_RQGN01000010.1"/>
</dbReference>
<name>A0A5F2BUC2_9LEPT</name>
<evidence type="ECO:0000313" key="1">
    <source>
        <dbReference type="EMBL" id="TGM09719.1"/>
    </source>
</evidence>
<dbReference type="OrthoDB" id="340612at2"/>
<gene>
    <name evidence="1" type="ORF">EHQ76_01540</name>
</gene>
<dbReference type="Pfam" id="PF07600">
    <property type="entry name" value="DUF1564"/>
    <property type="match status" value="1"/>
</dbReference>
<proteinExistence type="predicted"/>